<dbReference type="EMBL" id="JH668508">
    <property type="protein sequence ID" value="KAG6456286.1"/>
    <property type="molecule type" value="Genomic_DNA"/>
</dbReference>
<keyword evidence="2" id="KW-1015">Disulfide bond</keyword>
<proteinExistence type="predicted"/>
<dbReference type="InterPro" id="IPR000884">
    <property type="entry name" value="TSP1_rpt"/>
</dbReference>
<evidence type="ECO:0000256" key="3">
    <source>
        <dbReference type="SAM" id="MobiDB-lite"/>
    </source>
</evidence>
<dbReference type="PROSITE" id="PS50092">
    <property type="entry name" value="TSP1"/>
    <property type="match status" value="2"/>
</dbReference>
<protein>
    <submittedName>
        <fullName evidence="4">Uncharacterized protein</fullName>
    </submittedName>
</protein>
<dbReference type="SMART" id="SM00209">
    <property type="entry name" value="TSP1"/>
    <property type="match status" value="2"/>
</dbReference>
<dbReference type="Pfam" id="PF00090">
    <property type="entry name" value="TSP_1"/>
    <property type="match status" value="2"/>
</dbReference>
<gene>
    <name evidence="4" type="ORF">O3G_MSEX009631</name>
</gene>
<name>A0A921ZEA9_MANSE</name>
<feature type="compositionally biased region" description="Low complexity" evidence="3">
    <location>
        <begin position="85"/>
        <end position="101"/>
    </location>
</feature>
<feature type="region of interest" description="Disordered" evidence="3">
    <location>
        <begin position="63"/>
        <end position="101"/>
    </location>
</feature>
<evidence type="ECO:0000256" key="1">
    <source>
        <dbReference type="ARBA" id="ARBA00022737"/>
    </source>
</evidence>
<reference evidence="4" key="1">
    <citation type="journal article" date="2016" name="Insect Biochem. Mol. Biol.">
        <title>Multifaceted biological insights from a draft genome sequence of the tobacco hornworm moth, Manduca sexta.</title>
        <authorList>
            <person name="Kanost M.R."/>
            <person name="Arrese E.L."/>
            <person name="Cao X."/>
            <person name="Chen Y.R."/>
            <person name="Chellapilla S."/>
            <person name="Goldsmith M.R."/>
            <person name="Grosse-Wilde E."/>
            <person name="Heckel D.G."/>
            <person name="Herndon N."/>
            <person name="Jiang H."/>
            <person name="Papanicolaou A."/>
            <person name="Qu J."/>
            <person name="Soulages J.L."/>
            <person name="Vogel H."/>
            <person name="Walters J."/>
            <person name="Waterhouse R.M."/>
            <person name="Ahn S.J."/>
            <person name="Almeida F.C."/>
            <person name="An C."/>
            <person name="Aqrawi P."/>
            <person name="Bretschneider A."/>
            <person name="Bryant W.B."/>
            <person name="Bucks S."/>
            <person name="Chao H."/>
            <person name="Chevignon G."/>
            <person name="Christen J.M."/>
            <person name="Clarke D.F."/>
            <person name="Dittmer N.T."/>
            <person name="Ferguson L.C.F."/>
            <person name="Garavelou S."/>
            <person name="Gordon K.H.J."/>
            <person name="Gunaratna R.T."/>
            <person name="Han Y."/>
            <person name="Hauser F."/>
            <person name="He Y."/>
            <person name="Heidel-Fischer H."/>
            <person name="Hirsh A."/>
            <person name="Hu Y."/>
            <person name="Jiang H."/>
            <person name="Kalra D."/>
            <person name="Klinner C."/>
            <person name="Konig C."/>
            <person name="Kovar C."/>
            <person name="Kroll A.R."/>
            <person name="Kuwar S.S."/>
            <person name="Lee S.L."/>
            <person name="Lehman R."/>
            <person name="Li K."/>
            <person name="Li Z."/>
            <person name="Liang H."/>
            <person name="Lovelace S."/>
            <person name="Lu Z."/>
            <person name="Mansfield J.H."/>
            <person name="McCulloch K.J."/>
            <person name="Mathew T."/>
            <person name="Morton B."/>
            <person name="Muzny D.M."/>
            <person name="Neunemann D."/>
            <person name="Ongeri F."/>
            <person name="Pauchet Y."/>
            <person name="Pu L.L."/>
            <person name="Pyrousis I."/>
            <person name="Rao X.J."/>
            <person name="Redding A."/>
            <person name="Roesel C."/>
            <person name="Sanchez-Gracia A."/>
            <person name="Schaack S."/>
            <person name="Shukla A."/>
            <person name="Tetreau G."/>
            <person name="Wang Y."/>
            <person name="Xiong G.H."/>
            <person name="Traut W."/>
            <person name="Walsh T.K."/>
            <person name="Worley K.C."/>
            <person name="Wu D."/>
            <person name="Wu W."/>
            <person name="Wu Y.Q."/>
            <person name="Zhang X."/>
            <person name="Zou Z."/>
            <person name="Zucker H."/>
            <person name="Briscoe A.D."/>
            <person name="Burmester T."/>
            <person name="Clem R.J."/>
            <person name="Feyereisen R."/>
            <person name="Grimmelikhuijzen C.J.P."/>
            <person name="Hamodrakas S.J."/>
            <person name="Hansson B.S."/>
            <person name="Huguet E."/>
            <person name="Jermiin L.S."/>
            <person name="Lan Q."/>
            <person name="Lehman H.K."/>
            <person name="Lorenzen M."/>
            <person name="Merzendorfer H."/>
            <person name="Michalopoulos I."/>
            <person name="Morton D.B."/>
            <person name="Muthukrishnan S."/>
            <person name="Oakeshott J.G."/>
            <person name="Palmer W."/>
            <person name="Park Y."/>
            <person name="Passarelli A.L."/>
            <person name="Rozas J."/>
            <person name="Schwartz L.M."/>
            <person name="Smith W."/>
            <person name="Southgate A."/>
            <person name="Vilcinskas A."/>
            <person name="Vogt R."/>
            <person name="Wang P."/>
            <person name="Werren J."/>
            <person name="Yu X.Q."/>
            <person name="Zhou J.J."/>
            <person name="Brown S.J."/>
            <person name="Scherer S.E."/>
            <person name="Richards S."/>
            <person name="Blissard G.W."/>
        </authorList>
    </citation>
    <scope>NUCLEOTIDE SEQUENCE</scope>
</reference>
<keyword evidence="5" id="KW-1185">Reference proteome</keyword>
<keyword evidence="1" id="KW-0677">Repeat</keyword>
<evidence type="ECO:0000256" key="2">
    <source>
        <dbReference type="ARBA" id="ARBA00023157"/>
    </source>
</evidence>
<reference evidence="4" key="2">
    <citation type="submission" date="2020-12" db="EMBL/GenBank/DDBJ databases">
        <authorList>
            <person name="Kanost M."/>
        </authorList>
    </citation>
    <scope>NUCLEOTIDE SEQUENCE</scope>
</reference>
<evidence type="ECO:0000313" key="5">
    <source>
        <dbReference type="Proteomes" id="UP000791440"/>
    </source>
</evidence>
<comment type="caution">
    <text evidence="4">The sequence shown here is derived from an EMBL/GenBank/DDBJ whole genome shotgun (WGS) entry which is preliminary data.</text>
</comment>
<dbReference type="PANTHER" id="PTHR22906">
    <property type="entry name" value="PROPERDIN"/>
    <property type="match status" value="1"/>
</dbReference>
<dbReference type="Proteomes" id="UP000791440">
    <property type="component" value="Unassembled WGS sequence"/>
</dbReference>
<dbReference type="PANTHER" id="PTHR22906:SF46">
    <property type="entry name" value="HEMICENTIN-1-LIKE"/>
    <property type="match status" value="1"/>
</dbReference>
<evidence type="ECO:0000313" key="4">
    <source>
        <dbReference type="EMBL" id="KAG6456286.1"/>
    </source>
</evidence>
<dbReference type="InterPro" id="IPR052065">
    <property type="entry name" value="Compl_asym_regulator"/>
</dbReference>
<organism evidence="4 5">
    <name type="scientific">Manduca sexta</name>
    <name type="common">Tobacco hawkmoth</name>
    <name type="synonym">Tobacco hornworm</name>
    <dbReference type="NCBI Taxonomy" id="7130"/>
    <lineage>
        <taxon>Eukaryota</taxon>
        <taxon>Metazoa</taxon>
        <taxon>Ecdysozoa</taxon>
        <taxon>Arthropoda</taxon>
        <taxon>Hexapoda</taxon>
        <taxon>Insecta</taxon>
        <taxon>Pterygota</taxon>
        <taxon>Neoptera</taxon>
        <taxon>Endopterygota</taxon>
        <taxon>Lepidoptera</taxon>
        <taxon>Glossata</taxon>
        <taxon>Ditrysia</taxon>
        <taxon>Bombycoidea</taxon>
        <taxon>Sphingidae</taxon>
        <taxon>Sphinginae</taxon>
        <taxon>Sphingini</taxon>
        <taxon>Manduca</taxon>
    </lineage>
</organism>
<dbReference type="FunFam" id="2.20.100.10:FF:000001">
    <property type="entry name" value="semaphorin-5A isoform X1"/>
    <property type="match status" value="1"/>
</dbReference>
<dbReference type="AlphaFoldDB" id="A0A921ZEA9"/>
<sequence>MIYCVVPGKWSPFTQWSLCNVTCGRGYQERSRFCHFIDENNNTIDKSTQSEKLILDDAACKGPASEKRKCNMPPCEESKRRPQWSPWSSWSPCSASCGAGTQARTRRCTTRAPCAGDNVQIRKCPDLPKCPTNPAHTNNDVYDDSKENSNETVKFIMMN</sequence>
<accession>A0A921ZEA9</accession>